<name>A0A943I3U0_9FIRM</name>
<dbReference type="SMART" id="SM00636">
    <property type="entry name" value="Glyco_18"/>
    <property type="match status" value="1"/>
</dbReference>
<dbReference type="AlphaFoldDB" id="A0A943I3U0"/>
<dbReference type="InterPro" id="IPR001223">
    <property type="entry name" value="Glyco_hydro18_cat"/>
</dbReference>
<dbReference type="InterPro" id="IPR029070">
    <property type="entry name" value="Chitinase_insertion_sf"/>
</dbReference>
<dbReference type="InterPro" id="IPR017853">
    <property type="entry name" value="GH"/>
</dbReference>
<dbReference type="GO" id="GO:0005975">
    <property type="term" value="P:carbohydrate metabolic process"/>
    <property type="evidence" value="ECO:0007669"/>
    <property type="project" value="InterPro"/>
</dbReference>
<dbReference type="SUPFAM" id="SSF51445">
    <property type="entry name" value="(Trans)glycosidases"/>
    <property type="match status" value="1"/>
</dbReference>
<dbReference type="Pfam" id="PF00704">
    <property type="entry name" value="Glyco_hydro_18"/>
    <property type="match status" value="1"/>
</dbReference>
<proteinExistence type="predicted"/>
<evidence type="ECO:0000313" key="2">
    <source>
        <dbReference type="EMBL" id="MBS5518811.1"/>
    </source>
</evidence>
<dbReference type="EMBL" id="JAGZCZ010000001">
    <property type="protein sequence ID" value="MBS5518811.1"/>
    <property type="molecule type" value="Genomic_DNA"/>
</dbReference>
<keyword evidence="2" id="KW-0378">Hydrolase</keyword>
<dbReference type="PANTHER" id="PTHR46066:SF2">
    <property type="entry name" value="CHITINASE DOMAIN-CONTAINING PROTEIN 1"/>
    <property type="match status" value="1"/>
</dbReference>
<organism evidence="2 3">
    <name type="scientific">Acidaminococcus intestini</name>
    <dbReference type="NCBI Taxonomy" id="187327"/>
    <lineage>
        <taxon>Bacteria</taxon>
        <taxon>Bacillati</taxon>
        <taxon>Bacillota</taxon>
        <taxon>Negativicutes</taxon>
        <taxon>Acidaminococcales</taxon>
        <taxon>Acidaminococcaceae</taxon>
        <taxon>Acidaminococcus</taxon>
    </lineage>
</organism>
<accession>A0A943I3U0</accession>
<evidence type="ECO:0000313" key="3">
    <source>
        <dbReference type="Proteomes" id="UP000754226"/>
    </source>
</evidence>
<dbReference type="Gene3D" id="3.20.20.80">
    <property type="entry name" value="Glycosidases"/>
    <property type="match status" value="1"/>
</dbReference>
<comment type="caution">
    <text evidence="2">The sequence shown here is derived from an EMBL/GenBank/DDBJ whole genome shotgun (WGS) entry which is preliminary data.</text>
</comment>
<dbReference type="GO" id="GO:0016787">
    <property type="term" value="F:hydrolase activity"/>
    <property type="evidence" value="ECO:0007669"/>
    <property type="project" value="UniProtKB-KW"/>
</dbReference>
<feature type="domain" description="GH18" evidence="1">
    <location>
        <begin position="48"/>
        <end position="366"/>
    </location>
</feature>
<dbReference type="Gene3D" id="3.10.50.10">
    <property type="match status" value="1"/>
</dbReference>
<dbReference type="InterPro" id="IPR011583">
    <property type="entry name" value="Chitinase_II/V-like_cat"/>
</dbReference>
<dbReference type="GO" id="GO:0008061">
    <property type="term" value="F:chitin binding"/>
    <property type="evidence" value="ECO:0007669"/>
    <property type="project" value="InterPro"/>
</dbReference>
<evidence type="ECO:0000259" key="1">
    <source>
        <dbReference type="PROSITE" id="PS51910"/>
    </source>
</evidence>
<dbReference type="PANTHER" id="PTHR46066">
    <property type="entry name" value="CHITINASE DOMAIN-CONTAINING PROTEIN 1 FAMILY MEMBER"/>
    <property type="match status" value="1"/>
</dbReference>
<dbReference type="PROSITE" id="PS51910">
    <property type="entry name" value="GH18_2"/>
    <property type="match status" value="1"/>
</dbReference>
<reference evidence="2" key="1">
    <citation type="submission" date="2021-02" db="EMBL/GenBank/DDBJ databases">
        <title>Infant gut strain persistence is associated with maternal origin, phylogeny, and functional potential including surface adhesion and iron acquisition.</title>
        <authorList>
            <person name="Lou Y.C."/>
        </authorList>
    </citation>
    <scope>NUCLEOTIDE SEQUENCE</scope>
    <source>
        <strain evidence="2">L3_106_000M1_dasL3_106_000M1_concoct_15</strain>
    </source>
</reference>
<protein>
    <submittedName>
        <fullName evidence="2">Glycoside hydrolase</fullName>
    </submittedName>
</protein>
<dbReference type="Proteomes" id="UP000754226">
    <property type="component" value="Unassembled WGS sequence"/>
</dbReference>
<gene>
    <name evidence="2" type="ORF">KHX13_00440</name>
</gene>
<sequence length="372" mass="42286">MIQEASMQKISFLLGLVLLTFGMGLGSCASPKEEPPAKTQTAPALTHPISMVWQHKDEPGVDLSSLPKVPGLTVVSPCWYRVTGEFGKVEGTAVPGYTERAHEKGYQVWPLVTNSFDPALTHKFLQDPHAQRFIIDQLLKEAEEHGFDGINIDFENIYEKDRDALTSFMAYLRRQSQKQGLILSMDVTAPSSNPNWSRCYDRKALAGSVDYLVLMTYDQFSRLSKVPGPTASFNWDEKKVQETLAQGVPAEKLLFGLPLYMRLWEAPEGTKEYRARTLSMWQAQQLVHDKKVLPTFQKSWLPEEKMTRVSYTEGGRDYVFWQEDALSLYYKSRLAVQYQLAGTAAWRYGFETPDVWHLLEISQKNGARASQQ</sequence>